<keyword evidence="3" id="KW-1185">Reference proteome</keyword>
<comment type="caution">
    <text evidence="2">The sequence shown here is derived from an EMBL/GenBank/DDBJ whole genome shotgun (WGS) entry which is preliminary data.</text>
</comment>
<dbReference type="Proteomes" id="UP000499080">
    <property type="component" value="Unassembled WGS sequence"/>
</dbReference>
<dbReference type="OrthoDB" id="6462750at2759"/>
<accession>A0A4Y2KBZ0</accession>
<evidence type="ECO:0000256" key="1">
    <source>
        <dbReference type="SAM" id="MobiDB-lite"/>
    </source>
</evidence>
<dbReference type="AlphaFoldDB" id="A0A4Y2KBZ0"/>
<dbReference type="EMBL" id="BGPR01004447">
    <property type="protein sequence ID" value="GBM99797.1"/>
    <property type="molecule type" value="Genomic_DNA"/>
</dbReference>
<reference evidence="2 3" key="1">
    <citation type="journal article" date="2019" name="Sci. Rep.">
        <title>Orb-weaving spider Araneus ventricosus genome elucidates the spidroin gene catalogue.</title>
        <authorList>
            <person name="Kono N."/>
            <person name="Nakamura H."/>
            <person name="Ohtoshi R."/>
            <person name="Moran D.A.P."/>
            <person name="Shinohara A."/>
            <person name="Yoshida Y."/>
            <person name="Fujiwara M."/>
            <person name="Mori M."/>
            <person name="Tomita M."/>
            <person name="Arakawa K."/>
        </authorList>
    </citation>
    <scope>NUCLEOTIDE SEQUENCE [LARGE SCALE GENOMIC DNA]</scope>
</reference>
<feature type="compositionally biased region" description="Polar residues" evidence="1">
    <location>
        <begin position="1"/>
        <end position="18"/>
    </location>
</feature>
<proteinExistence type="predicted"/>
<evidence type="ECO:0000313" key="2">
    <source>
        <dbReference type="EMBL" id="GBM99797.1"/>
    </source>
</evidence>
<feature type="region of interest" description="Disordered" evidence="1">
    <location>
        <begin position="1"/>
        <end position="21"/>
    </location>
</feature>
<organism evidence="2 3">
    <name type="scientific">Araneus ventricosus</name>
    <name type="common">Orbweaver spider</name>
    <name type="synonym">Epeira ventricosa</name>
    <dbReference type="NCBI Taxonomy" id="182803"/>
    <lineage>
        <taxon>Eukaryota</taxon>
        <taxon>Metazoa</taxon>
        <taxon>Ecdysozoa</taxon>
        <taxon>Arthropoda</taxon>
        <taxon>Chelicerata</taxon>
        <taxon>Arachnida</taxon>
        <taxon>Araneae</taxon>
        <taxon>Araneomorphae</taxon>
        <taxon>Entelegynae</taxon>
        <taxon>Araneoidea</taxon>
        <taxon>Araneidae</taxon>
        <taxon>Araneus</taxon>
    </lineage>
</organism>
<protein>
    <submittedName>
        <fullName evidence="2">Uncharacterized protein</fullName>
    </submittedName>
</protein>
<name>A0A4Y2KBZ0_ARAVE</name>
<feature type="region of interest" description="Disordered" evidence="1">
    <location>
        <begin position="90"/>
        <end position="117"/>
    </location>
</feature>
<sequence>MSRPSYASRSSPTFQSRHTYSHSEEIHKYNSATDDIRNSTCWRCGYKEQASFMCNLPPPQPGSSIAPLRNLPRFSQDSNNQRNTLFSHFRNITNGSNSSPRGATGSNSADSCRSNNRISTTRPVVTRENESPTITCIKTNTNKRALIPAIINKNTEIQAFCDPCSDMIWDYDYDLTRLKTYIDMQSVSQPLVKWLKACRNYELIQSDFADNARNEHVLVKNTPRIFNKKYYLLPRKNTKIYFIMEKNTDRFQLFGVFFE</sequence>
<gene>
    <name evidence="2" type="ORF">AVEN_126147_1</name>
</gene>
<evidence type="ECO:0000313" key="3">
    <source>
        <dbReference type="Proteomes" id="UP000499080"/>
    </source>
</evidence>